<comment type="pathway">
    <text evidence="3">Protein modification; protein glycosylation.</text>
</comment>
<dbReference type="PANTHER" id="PTHR21528:SF0">
    <property type="entry name" value="DEHYDRODOLICHYL DIPHOSPHATE SYNTHASE COMPLEX SUBUNIT NUS1"/>
    <property type="match status" value="1"/>
</dbReference>
<comment type="cofactor">
    <cofactor evidence="1">
        <name>Mg(2+)</name>
        <dbReference type="ChEBI" id="CHEBI:18420"/>
    </cofactor>
</comment>
<dbReference type="GO" id="GO:1904423">
    <property type="term" value="C:dehydrodolichyl diphosphate synthase complex"/>
    <property type="evidence" value="ECO:0007669"/>
    <property type="project" value="InterPro"/>
</dbReference>
<keyword evidence="16" id="KW-1185">Reference proteome</keyword>
<feature type="signal peptide" evidence="14">
    <location>
        <begin position="1"/>
        <end position="15"/>
    </location>
</feature>
<comment type="subcellular location">
    <subcellularLocation>
        <location evidence="2">Endoplasmic reticulum membrane</location>
    </subcellularLocation>
</comment>
<evidence type="ECO:0000313" key="15">
    <source>
        <dbReference type="EMBL" id="OJA16182.1"/>
    </source>
</evidence>
<evidence type="ECO:0000256" key="1">
    <source>
        <dbReference type="ARBA" id="ARBA00001946"/>
    </source>
</evidence>
<keyword evidence="14" id="KW-0732">Signal</keyword>
<name>A0A1J8Q3J8_9AGAM</name>
<comment type="similarity">
    <text evidence="4">Belongs to the UPP synthase family.</text>
</comment>
<keyword evidence="9" id="KW-0460">Magnesium</keyword>
<comment type="caution">
    <text evidence="15">The sequence shown here is derived from an EMBL/GenBank/DDBJ whole genome shotgun (WGS) entry which is preliminary data.</text>
</comment>
<dbReference type="Gene3D" id="3.40.1180.10">
    <property type="entry name" value="Decaprenyl diphosphate synthase-like"/>
    <property type="match status" value="1"/>
</dbReference>
<comment type="catalytic activity">
    <reaction evidence="12">
        <text>n isopentenyl diphosphate + (2E,6E)-farnesyl diphosphate = a di-trans,poly-cis-polyprenyl diphosphate + n diphosphate</text>
        <dbReference type="Rhea" id="RHEA:53008"/>
        <dbReference type="Rhea" id="RHEA-COMP:19494"/>
        <dbReference type="ChEBI" id="CHEBI:33019"/>
        <dbReference type="ChEBI" id="CHEBI:128769"/>
        <dbReference type="ChEBI" id="CHEBI:136960"/>
        <dbReference type="ChEBI" id="CHEBI:175763"/>
        <dbReference type="EC" id="2.5.1.87"/>
    </reaction>
</comment>
<evidence type="ECO:0000256" key="6">
    <source>
        <dbReference type="ARBA" id="ARBA00022679"/>
    </source>
</evidence>
<feature type="compositionally biased region" description="Low complexity" evidence="13">
    <location>
        <begin position="120"/>
        <end position="130"/>
    </location>
</feature>
<evidence type="ECO:0000256" key="11">
    <source>
        <dbReference type="ARBA" id="ARBA00023136"/>
    </source>
</evidence>
<evidence type="ECO:0000313" key="16">
    <source>
        <dbReference type="Proteomes" id="UP000183567"/>
    </source>
</evidence>
<dbReference type="STRING" id="180088.A0A1J8Q3J8"/>
<dbReference type="GO" id="GO:0045547">
    <property type="term" value="F:ditrans,polycis-polyprenyl diphosphate synthase [(2E,6E)-farnesyl diphosphate specific] activity"/>
    <property type="evidence" value="ECO:0007669"/>
    <property type="project" value="UniProtKB-EC"/>
</dbReference>
<dbReference type="SUPFAM" id="SSF64005">
    <property type="entry name" value="Undecaprenyl diphosphate synthase"/>
    <property type="match status" value="1"/>
</dbReference>
<keyword evidence="11" id="KW-0472">Membrane</keyword>
<keyword evidence="6" id="KW-0808">Transferase</keyword>
<keyword evidence="7" id="KW-0812">Transmembrane</keyword>
<dbReference type="InterPro" id="IPR038887">
    <property type="entry name" value="Nus1/NgBR"/>
</dbReference>
<evidence type="ECO:0000256" key="2">
    <source>
        <dbReference type="ARBA" id="ARBA00004586"/>
    </source>
</evidence>
<evidence type="ECO:0000256" key="10">
    <source>
        <dbReference type="ARBA" id="ARBA00022989"/>
    </source>
</evidence>
<evidence type="ECO:0000256" key="4">
    <source>
        <dbReference type="ARBA" id="ARBA00005432"/>
    </source>
</evidence>
<feature type="chain" id="PRO_5012566201" description="ditrans,polycis-polyprenyl diphosphate synthase [(2E,6E)-farnesyldiphosphate specific]" evidence="14">
    <location>
        <begin position="16"/>
        <end position="321"/>
    </location>
</feature>
<dbReference type="InterPro" id="IPR036424">
    <property type="entry name" value="UPP_synth-like_sf"/>
</dbReference>
<evidence type="ECO:0000256" key="8">
    <source>
        <dbReference type="ARBA" id="ARBA00022824"/>
    </source>
</evidence>
<evidence type="ECO:0000256" key="5">
    <source>
        <dbReference type="ARBA" id="ARBA00012596"/>
    </source>
</evidence>
<dbReference type="EMBL" id="LVVM01002679">
    <property type="protein sequence ID" value="OJA16182.1"/>
    <property type="molecule type" value="Genomic_DNA"/>
</dbReference>
<dbReference type="GO" id="GO:0005789">
    <property type="term" value="C:endoplasmic reticulum membrane"/>
    <property type="evidence" value="ECO:0007669"/>
    <property type="project" value="UniProtKB-SubCell"/>
</dbReference>
<keyword evidence="10" id="KW-1133">Transmembrane helix</keyword>
<keyword evidence="8" id="KW-0256">Endoplasmic reticulum</keyword>
<dbReference type="Proteomes" id="UP000183567">
    <property type="component" value="Unassembled WGS sequence"/>
</dbReference>
<evidence type="ECO:0000256" key="7">
    <source>
        <dbReference type="ARBA" id="ARBA00022692"/>
    </source>
</evidence>
<accession>A0A1J8Q3J8</accession>
<dbReference type="UniPathway" id="UPA00378"/>
<dbReference type="AlphaFoldDB" id="A0A1J8Q3J8"/>
<organism evidence="15 16">
    <name type="scientific">Rhizopogon vesiculosus</name>
    <dbReference type="NCBI Taxonomy" id="180088"/>
    <lineage>
        <taxon>Eukaryota</taxon>
        <taxon>Fungi</taxon>
        <taxon>Dikarya</taxon>
        <taxon>Basidiomycota</taxon>
        <taxon>Agaricomycotina</taxon>
        <taxon>Agaricomycetes</taxon>
        <taxon>Agaricomycetidae</taxon>
        <taxon>Boletales</taxon>
        <taxon>Suillineae</taxon>
        <taxon>Rhizopogonaceae</taxon>
        <taxon>Rhizopogon</taxon>
    </lineage>
</organism>
<evidence type="ECO:0000256" key="13">
    <source>
        <dbReference type="SAM" id="MobiDB-lite"/>
    </source>
</evidence>
<protein>
    <recommendedName>
        <fullName evidence="5">ditrans,polycis-polyprenyl diphosphate synthase [(2E,6E)-farnesyldiphosphate specific]</fullName>
        <ecNumber evidence="5">2.5.1.87</ecNumber>
    </recommendedName>
</protein>
<evidence type="ECO:0000256" key="14">
    <source>
        <dbReference type="SAM" id="SignalP"/>
    </source>
</evidence>
<feature type="region of interest" description="Disordered" evidence="13">
    <location>
        <begin position="109"/>
        <end position="142"/>
    </location>
</feature>
<evidence type="ECO:0000256" key="9">
    <source>
        <dbReference type="ARBA" id="ARBA00022842"/>
    </source>
</evidence>
<reference evidence="15 16" key="1">
    <citation type="submission" date="2016-03" db="EMBL/GenBank/DDBJ databases">
        <title>Comparative genomics of the ectomycorrhizal sister species Rhizopogon vinicolor and Rhizopogon vesiculosus (Basidiomycota: Boletales) reveals a divergence of the mating type B locus.</title>
        <authorList>
            <person name="Mujic A.B."/>
            <person name="Kuo A."/>
            <person name="Tritt A."/>
            <person name="Lipzen A."/>
            <person name="Chen C."/>
            <person name="Johnson J."/>
            <person name="Sharma A."/>
            <person name="Barry K."/>
            <person name="Grigoriev I.V."/>
            <person name="Spatafora J.W."/>
        </authorList>
    </citation>
    <scope>NUCLEOTIDE SEQUENCE [LARGE SCALE GENOMIC DNA]</scope>
    <source>
        <strain evidence="15 16">AM-OR11-056</strain>
    </source>
</reference>
<evidence type="ECO:0000256" key="3">
    <source>
        <dbReference type="ARBA" id="ARBA00004922"/>
    </source>
</evidence>
<gene>
    <name evidence="15" type="ORF">AZE42_00157</name>
</gene>
<dbReference type="PANTHER" id="PTHR21528">
    <property type="entry name" value="DEHYDRODOLICHYL DIPHOSPHATE SYNTHASE COMPLEX SUBUNIT NUS1"/>
    <property type="match status" value="1"/>
</dbReference>
<dbReference type="EC" id="2.5.1.87" evidence="5"/>
<sequence length="321" mass="36163">MVAYLFLRLLHILYASLVFLKTSLQSRRYSPPQPVTAYRSKVPKHLAIVLVSNDTVHSKHTEELYLECLARVFTWCRALGIEQLTAYDAEGILLKHSDTIRERLAHHIELPTDESETELEYPLTPPLSESSESRSHSPDFGELPVELNVTTMRSLKKGVLHHKPREVAVRRRVHNKQSPCSPLTLHIISRSASKPAIASAARCLLDEALYRRQNSDDPAHAKAYQLSTSDLNSMLEGRSGGLPSPDFMIVHHVYPQAPQPPLELHGFPPWQITLTEIHRTIIRDVAPPNHSDASSKSLLISEQAFCRALDEYAGAQFRLGR</sequence>
<dbReference type="OrthoDB" id="3057168at2759"/>
<evidence type="ECO:0000256" key="12">
    <source>
        <dbReference type="ARBA" id="ARBA00047353"/>
    </source>
</evidence>
<proteinExistence type="inferred from homology"/>